<dbReference type="AlphaFoldDB" id="A0A1V5ZH58"/>
<organism evidence="1">
    <name type="scientific">candidate division CPR1 bacterium ADurb.Bin160</name>
    <dbReference type="NCBI Taxonomy" id="1852826"/>
    <lineage>
        <taxon>Bacteria</taxon>
        <taxon>candidate division CPR1</taxon>
    </lineage>
</organism>
<accession>A0A1V5ZH58</accession>
<protein>
    <submittedName>
        <fullName evidence="1">Uncharacterized protein</fullName>
    </submittedName>
</protein>
<comment type="caution">
    <text evidence="1">The sequence shown here is derived from an EMBL/GenBank/DDBJ whole genome shotgun (WGS) entry which is preliminary data.</text>
</comment>
<dbReference type="EMBL" id="MWDB01000095">
    <property type="protein sequence ID" value="OQB39480.1"/>
    <property type="molecule type" value="Genomic_DNA"/>
</dbReference>
<name>A0A1V5ZH58_9BACT</name>
<gene>
    <name evidence="1" type="ORF">BWY04_01572</name>
</gene>
<dbReference type="Proteomes" id="UP000485621">
    <property type="component" value="Unassembled WGS sequence"/>
</dbReference>
<sequence length="134" mass="15651">MIERCWAFLYKDFLNKKVISSNRLYPKKIMPFNLKPFINMFGSDIAYIKQFDSGEGPCYTSLYTFPTIFHKPLEDDQCFISSSIYEDTHAKIVCEFDITKSYYSTVNNENGTFNTIFYKNGSYDTCCEYLDGSI</sequence>
<evidence type="ECO:0000313" key="1">
    <source>
        <dbReference type="EMBL" id="OQB39480.1"/>
    </source>
</evidence>
<proteinExistence type="predicted"/>
<reference evidence="1" key="1">
    <citation type="submission" date="2017-02" db="EMBL/GenBank/DDBJ databases">
        <title>Delving into the versatile metabolic prowess of the omnipresent phylum Bacteroidetes.</title>
        <authorList>
            <person name="Nobu M.K."/>
            <person name="Mei R."/>
            <person name="Narihiro T."/>
            <person name="Kuroda K."/>
            <person name="Liu W.-T."/>
        </authorList>
    </citation>
    <scope>NUCLEOTIDE SEQUENCE</scope>
    <source>
        <strain evidence="1">ADurb.Bin160</strain>
    </source>
</reference>